<name>A0A830EK80_9EURY</name>
<organism evidence="1 2">
    <name type="scientific">Halobellus salinus</name>
    <dbReference type="NCBI Taxonomy" id="931585"/>
    <lineage>
        <taxon>Archaea</taxon>
        <taxon>Methanobacteriati</taxon>
        <taxon>Methanobacteriota</taxon>
        <taxon>Stenosarchaea group</taxon>
        <taxon>Halobacteria</taxon>
        <taxon>Halobacteriales</taxon>
        <taxon>Haloferacaceae</taxon>
        <taxon>Halobellus</taxon>
    </lineage>
</organism>
<dbReference type="Proteomes" id="UP000653099">
    <property type="component" value="Unassembled WGS sequence"/>
</dbReference>
<accession>A0A830EK80</accession>
<evidence type="ECO:0000313" key="1">
    <source>
        <dbReference type="EMBL" id="GGJ13477.1"/>
    </source>
</evidence>
<dbReference type="AlphaFoldDB" id="A0A830EK80"/>
<protein>
    <submittedName>
        <fullName evidence="1">Uncharacterized protein</fullName>
    </submittedName>
</protein>
<comment type="caution">
    <text evidence="1">The sequence shown here is derived from an EMBL/GenBank/DDBJ whole genome shotgun (WGS) entry which is preliminary data.</text>
</comment>
<reference evidence="1" key="2">
    <citation type="submission" date="2020-09" db="EMBL/GenBank/DDBJ databases">
        <authorList>
            <person name="Sun Q."/>
            <person name="Ohkuma M."/>
        </authorList>
    </citation>
    <scope>NUCLEOTIDE SEQUENCE</scope>
    <source>
        <strain evidence="1">JCM 14359</strain>
    </source>
</reference>
<keyword evidence="2" id="KW-1185">Reference proteome</keyword>
<reference evidence="1" key="1">
    <citation type="journal article" date="2014" name="Int. J. Syst. Evol. Microbiol.">
        <title>Complete genome sequence of Corynebacterium casei LMG S-19264T (=DSM 44701T), isolated from a smear-ripened cheese.</title>
        <authorList>
            <consortium name="US DOE Joint Genome Institute (JGI-PGF)"/>
            <person name="Walter F."/>
            <person name="Albersmeier A."/>
            <person name="Kalinowski J."/>
            <person name="Ruckert C."/>
        </authorList>
    </citation>
    <scope>NUCLEOTIDE SEQUENCE</scope>
    <source>
        <strain evidence="1">JCM 14359</strain>
    </source>
</reference>
<gene>
    <name evidence="1" type="ORF">GCM10008995_24180</name>
</gene>
<sequence>MSSATLQDDPSVESFFNVAETETPASFEHFSFEFLEEFDVFAPAETGRTRDHEPPELMRDSLHCYYKDIYGIRPVERELRNTVVWLSCGFDRPPSRDAVDRFLTALEHVVTKVFGHLVE</sequence>
<dbReference type="EMBL" id="BMOC01000017">
    <property type="protein sequence ID" value="GGJ13477.1"/>
    <property type="molecule type" value="Genomic_DNA"/>
</dbReference>
<proteinExistence type="predicted"/>
<evidence type="ECO:0000313" key="2">
    <source>
        <dbReference type="Proteomes" id="UP000653099"/>
    </source>
</evidence>